<keyword evidence="3" id="KW-1185">Reference proteome</keyword>
<evidence type="ECO:0008006" key="4">
    <source>
        <dbReference type="Google" id="ProtNLM"/>
    </source>
</evidence>
<feature type="signal peptide" evidence="1">
    <location>
        <begin position="1"/>
        <end position="28"/>
    </location>
</feature>
<evidence type="ECO:0000313" key="2">
    <source>
        <dbReference type="EMBL" id="PKU24776.1"/>
    </source>
</evidence>
<protein>
    <recommendedName>
        <fullName evidence="4">Outer membrane protein beta-barrel domain-containing protein</fullName>
    </recommendedName>
</protein>
<proteinExistence type="predicted"/>
<keyword evidence="1" id="KW-0732">Signal</keyword>
<dbReference type="GO" id="GO:0004190">
    <property type="term" value="F:aspartic-type endopeptidase activity"/>
    <property type="evidence" value="ECO:0007669"/>
    <property type="project" value="InterPro"/>
</dbReference>
<dbReference type="SUPFAM" id="SSF69917">
    <property type="entry name" value="OMPT-like"/>
    <property type="match status" value="1"/>
</dbReference>
<name>A0A2N3PWJ8_9PROT</name>
<comment type="caution">
    <text evidence="2">The sequence shown here is derived from an EMBL/GenBank/DDBJ whole genome shotgun (WGS) entry which is preliminary data.</text>
</comment>
<organism evidence="2 3">
    <name type="scientific">Telmatospirillum siberiense</name>
    <dbReference type="NCBI Taxonomy" id="382514"/>
    <lineage>
        <taxon>Bacteria</taxon>
        <taxon>Pseudomonadati</taxon>
        <taxon>Pseudomonadota</taxon>
        <taxon>Alphaproteobacteria</taxon>
        <taxon>Rhodospirillales</taxon>
        <taxon>Rhodospirillaceae</taxon>
        <taxon>Telmatospirillum</taxon>
    </lineage>
</organism>
<dbReference type="AlphaFoldDB" id="A0A2N3PWJ8"/>
<dbReference type="Gene3D" id="2.40.128.100">
    <property type="entry name" value="OPCA outer membrane adhesin/invasin"/>
    <property type="match status" value="1"/>
</dbReference>
<evidence type="ECO:0000256" key="1">
    <source>
        <dbReference type="SAM" id="SignalP"/>
    </source>
</evidence>
<dbReference type="Proteomes" id="UP000233293">
    <property type="component" value="Unassembled WGS sequence"/>
</dbReference>
<reference evidence="3" key="1">
    <citation type="submission" date="2017-12" db="EMBL/GenBank/DDBJ databases">
        <title>Draft genome sequence of Telmatospirillum siberiense 26-4b1T, an acidotolerant peatland alphaproteobacterium potentially involved in sulfur cycling.</title>
        <authorList>
            <person name="Hausmann B."/>
            <person name="Pjevac P."/>
            <person name="Schreck K."/>
            <person name="Herbold C.W."/>
            <person name="Daims H."/>
            <person name="Wagner M."/>
            <person name="Pester M."/>
            <person name="Loy A."/>
        </authorList>
    </citation>
    <scope>NUCLEOTIDE SEQUENCE [LARGE SCALE GENOMIC DNA]</scope>
    <source>
        <strain evidence="3">26-4b1</strain>
    </source>
</reference>
<sequence>MRNKPSRACLFLSITLPALALFSQPSHAQETSISAQTPGGHVNVATLPGIELGGQVSNYRYQEHVVSNAEFMHETGVKVGITGAITEFVYQGFFVTGDVRFAYSGNDYSSASGKQDDIPDYLFETRAVVGKDLFVTGPLLKGAIVGISPYIGIGYRRLYNDSTGQTDLGVKGYTRESQYLYLPVGVTHRFGVSEGARISVNTEYDQLIEGWQTSNLNDASPAFPNIESKQRGGFGLRGSAMYERGIWSVGPFFNYWNINQSETAHFTVARWRYSGFEPHNQTLEYGVQARYHF</sequence>
<dbReference type="InterPro" id="IPR020080">
    <property type="entry name" value="OM_adhesin/peptidase_omptin"/>
</dbReference>
<dbReference type="EMBL" id="PIUM01000008">
    <property type="protein sequence ID" value="PKU24776.1"/>
    <property type="molecule type" value="Genomic_DNA"/>
</dbReference>
<evidence type="ECO:0000313" key="3">
    <source>
        <dbReference type="Proteomes" id="UP000233293"/>
    </source>
</evidence>
<gene>
    <name evidence="2" type="ORF">CWS72_09255</name>
</gene>
<feature type="chain" id="PRO_5014775130" description="Outer membrane protein beta-barrel domain-containing protein" evidence="1">
    <location>
        <begin position="29"/>
        <end position="293"/>
    </location>
</feature>
<accession>A0A2N3PWJ8</accession>